<sequence>MRQLLLLAVVSLLSLPVLSQTHPVDYYLNKAPFPMQAIREPVIPESRFVLTDYGAVEGGTALNTVAFKRAIDACAAAGGGHVIVPAGTWLSGPIVLKSHVDLHVEKGALVLFTPDRSLYPLLRNGHKFEVAPPISGRDLEDVSITGEGAFDGNGQSWRPLKKMKVTAAHWDKVVASGGVVSEDGKIWWPSKEAMNGEQYLKTLKEGATADDYLAARDFLRPKMVVITNSSRVLIDGPTFRNSPNFVINPQKVSDLVIRNTNVFNEAWAQNGDGIDISACKGVIIYHTTVNAGDDGICMKSSGDGSSVALSDILIAECIVYRAHGGFVIGSNTDGGMRNIYVTHCLFEGSDVGIRVKSNKGRGGLVKDIYIDSIRMISIVNEAVSFDTYYEAATLPDGAALKIPEFRDFYISNVICSGAKTAMLFRGLPEMPVHDIHFKNIYIQAGKGVEATAIKDIQFKNVKFKTSQQPAIPEDAAPFIKISL</sequence>
<dbReference type="SMART" id="SM00710">
    <property type="entry name" value="PbH1"/>
    <property type="match status" value="5"/>
</dbReference>
<keyword evidence="2 4" id="KW-0378">Hydrolase</keyword>
<dbReference type="OrthoDB" id="9795222at2"/>
<keyword evidence="3 4" id="KW-0326">Glycosidase</keyword>
<comment type="similarity">
    <text evidence="1 4">Belongs to the glycosyl hydrolase 28 family.</text>
</comment>
<dbReference type="Proteomes" id="UP000261174">
    <property type="component" value="Unassembled WGS sequence"/>
</dbReference>
<dbReference type="PANTHER" id="PTHR31339">
    <property type="entry name" value="PECTIN LYASE-RELATED"/>
    <property type="match status" value="1"/>
</dbReference>
<accession>A0A3E1NV11</accession>
<evidence type="ECO:0000313" key="6">
    <source>
        <dbReference type="EMBL" id="RFM31737.1"/>
    </source>
</evidence>
<dbReference type="PANTHER" id="PTHR31339:SF9">
    <property type="entry name" value="PLASMIN AND FIBRONECTIN-BINDING PROTEIN A"/>
    <property type="match status" value="1"/>
</dbReference>
<dbReference type="AlphaFoldDB" id="A0A3E1NV11"/>
<dbReference type="InterPro" id="IPR051801">
    <property type="entry name" value="GH28_Enzymes"/>
</dbReference>
<evidence type="ECO:0000313" key="7">
    <source>
        <dbReference type="Proteomes" id="UP000261174"/>
    </source>
</evidence>
<name>A0A3E1NV11_9BACT</name>
<dbReference type="Pfam" id="PF00295">
    <property type="entry name" value="Glyco_hydro_28"/>
    <property type="match status" value="1"/>
</dbReference>
<dbReference type="EMBL" id="QTJV01000012">
    <property type="protein sequence ID" value="RFM31737.1"/>
    <property type="molecule type" value="Genomic_DNA"/>
</dbReference>
<dbReference type="InterPro" id="IPR006626">
    <property type="entry name" value="PbH1"/>
</dbReference>
<gene>
    <name evidence="6" type="ORF">DXN04_26580</name>
</gene>
<dbReference type="InterPro" id="IPR012334">
    <property type="entry name" value="Pectin_lyas_fold"/>
</dbReference>
<dbReference type="InterPro" id="IPR011050">
    <property type="entry name" value="Pectin_lyase_fold/virulence"/>
</dbReference>
<evidence type="ECO:0000256" key="3">
    <source>
        <dbReference type="ARBA" id="ARBA00023295"/>
    </source>
</evidence>
<evidence type="ECO:0000256" key="2">
    <source>
        <dbReference type="ARBA" id="ARBA00022801"/>
    </source>
</evidence>
<reference evidence="6 7" key="1">
    <citation type="submission" date="2018-08" db="EMBL/GenBank/DDBJ databases">
        <title>Chitinophaga sp. K20C18050901, a novel bacterium isolated from forest soil.</title>
        <authorList>
            <person name="Wang C."/>
        </authorList>
    </citation>
    <scope>NUCLEOTIDE SEQUENCE [LARGE SCALE GENOMIC DNA]</scope>
    <source>
        <strain evidence="6 7">K20C18050901</strain>
    </source>
</reference>
<proteinExistence type="inferred from homology"/>
<dbReference type="GO" id="GO:0004650">
    <property type="term" value="F:polygalacturonase activity"/>
    <property type="evidence" value="ECO:0007669"/>
    <property type="project" value="InterPro"/>
</dbReference>
<keyword evidence="5" id="KW-0732">Signal</keyword>
<evidence type="ECO:0000256" key="4">
    <source>
        <dbReference type="RuleBase" id="RU361169"/>
    </source>
</evidence>
<dbReference type="InterPro" id="IPR000743">
    <property type="entry name" value="Glyco_hydro_28"/>
</dbReference>
<evidence type="ECO:0000256" key="5">
    <source>
        <dbReference type="SAM" id="SignalP"/>
    </source>
</evidence>
<evidence type="ECO:0000256" key="1">
    <source>
        <dbReference type="ARBA" id="ARBA00008834"/>
    </source>
</evidence>
<dbReference type="GO" id="GO:0005975">
    <property type="term" value="P:carbohydrate metabolic process"/>
    <property type="evidence" value="ECO:0007669"/>
    <property type="project" value="InterPro"/>
</dbReference>
<feature type="signal peptide" evidence="5">
    <location>
        <begin position="1"/>
        <end position="19"/>
    </location>
</feature>
<feature type="chain" id="PRO_5017593563" evidence="5">
    <location>
        <begin position="20"/>
        <end position="483"/>
    </location>
</feature>
<comment type="caution">
    <text evidence="6">The sequence shown here is derived from an EMBL/GenBank/DDBJ whole genome shotgun (WGS) entry which is preliminary data.</text>
</comment>
<protein>
    <submittedName>
        <fullName evidence="6">Glycoside hydrolase family 28 protein</fullName>
    </submittedName>
</protein>
<dbReference type="SUPFAM" id="SSF51126">
    <property type="entry name" value="Pectin lyase-like"/>
    <property type="match status" value="1"/>
</dbReference>
<dbReference type="Gene3D" id="2.160.20.10">
    <property type="entry name" value="Single-stranded right-handed beta-helix, Pectin lyase-like"/>
    <property type="match status" value="1"/>
</dbReference>
<dbReference type="RefSeq" id="WP_116856445.1">
    <property type="nucleotide sequence ID" value="NZ_QTJV01000012.1"/>
</dbReference>
<organism evidence="6 7">
    <name type="scientific">Chitinophaga silvisoli</name>
    <dbReference type="NCBI Taxonomy" id="2291814"/>
    <lineage>
        <taxon>Bacteria</taxon>
        <taxon>Pseudomonadati</taxon>
        <taxon>Bacteroidota</taxon>
        <taxon>Chitinophagia</taxon>
        <taxon>Chitinophagales</taxon>
        <taxon>Chitinophagaceae</taxon>
        <taxon>Chitinophaga</taxon>
    </lineage>
</organism>
<keyword evidence="7" id="KW-1185">Reference proteome</keyword>